<proteinExistence type="predicted"/>
<accession>A0A2P2QJ34</accession>
<dbReference type="EMBL" id="GGEC01086515">
    <property type="protein sequence ID" value="MBX66999.1"/>
    <property type="molecule type" value="Transcribed_RNA"/>
</dbReference>
<name>A0A2P2QJ34_RHIMU</name>
<feature type="region of interest" description="Disordered" evidence="1">
    <location>
        <begin position="1"/>
        <end position="32"/>
    </location>
</feature>
<protein>
    <submittedName>
        <fullName evidence="2">Uncharacterized protein</fullName>
    </submittedName>
</protein>
<evidence type="ECO:0000256" key="1">
    <source>
        <dbReference type="SAM" id="MobiDB-lite"/>
    </source>
</evidence>
<evidence type="ECO:0000313" key="2">
    <source>
        <dbReference type="EMBL" id="MBX66999.1"/>
    </source>
</evidence>
<feature type="compositionally biased region" description="Polar residues" evidence="1">
    <location>
        <begin position="21"/>
        <end position="32"/>
    </location>
</feature>
<dbReference type="AlphaFoldDB" id="A0A2P2QJ34"/>
<organism evidence="2">
    <name type="scientific">Rhizophora mucronata</name>
    <name type="common">Asiatic mangrove</name>
    <dbReference type="NCBI Taxonomy" id="61149"/>
    <lineage>
        <taxon>Eukaryota</taxon>
        <taxon>Viridiplantae</taxon>
        <taxon>Streptophyta</taxon>
        <taxon>Embryophyta</taxon>
        <taxon>Tracheophyta</taxon>
        <taxon>Spermatophyta</taxon>
        <taxon>Magnoliopsida</taxon>
        <taxon>eudicotyledons</taxon>
        <taxon>Gunneridae</taxon>
        <taxon>Pentapetalae</taxon>
        <taxon>rosids</taxon>
        <taxon>fabids</taxon>
        <taxon>Malpighiales</taxon>
        <taxon>Rhizophoraceae</taxon>
        <taxon>Rhizophora</taxon>
    </lineage>
</organism>
<reference evidence="2" key="1">
    <citation type="submission" date="2018-02" db="EMBL/GenBank/DDBJ databases">
        <title>Rhizophora mucronata_Transcriptome.</title>
        <authorList>
            <person name="Meera S.P."/>
            <person name="Sreeshan A."/>
            <person name="Augustine A."/>
        </authorList>
    </citation>
    <scope>NUCLEOTIDE SEQUENCE</scope>
    <source>
        <tissue evidence="2">Leaf</tissue>
    </source>
</reference>
<sequence length="32" mass="3435">MHKTHACEQVSVDVLPLAISDPSQDPSTDLTV</sequence>